<evidence type="ECO:0000313" key="5">
    <source>
        <dbReference type="EMBL" id="MFC7339034.1"/>
    </source>
</evidence>
<name>A0ABW2LCF5_9BACT</name>
<dbReference type="InterPro" id="IPR011013">
    <property type="entry name" value="Gal_mutarotase_sf_dom"/>
</dbReference>
<dbReference type="InterPro" id="IPR025532">
    <property type="entry name" value="G6P_1-epimerase"/>
</dbReference>
<dbReference type="InterPro" id="IPR008183">
    <property type="entry name" value="Aldose_1/G6P_1-epimerase"/>
</dbReference>
<evidence type="ECO:0000313" key="6">
    <source>
        <dbReference type="Proteomes" id="UP001596472"/>
    </source>
</evidence>
<reference evidence="6" key="1">
    <citation type="journal article" date="2019" name="Int. J. Syst. Evol. Microbiol.">
        <title>The Global Catalogue of Microorganisms (GCM) 10K type strain sequencing project: providing services to taxonomists for standard genome sequencing and annotation.</title>
        <authorList>
            <consortium name="The Broad Institute Genomics Platform"/>
            <consortium name="The Broad Institute Genome Sequencing Center for Infectious Disease"/>
            <person name="Wu L."/>
            <person name="Ma J."/>
        </authorList>
    </citation>
    <scope>NUCLEOTIDE SEQUENCE [LARGE SCALE GENOMIC DNA]</scope>
    <source>
        <strain evidence="6">CGMCC 4.1467</strain>
    </source>
</reference>
<gene>
    <name evidence="5" type="ORF">ACFQY0_17700</name>
</gene>
<comment type="caution">
    <text evidence="5">The sequence shown here is derived from an EMBL/GenBank/DDBJ whole genome shotgun (WGS) entry which is preliminary data.</text>
</comment>
<sequence>MKALPPSVSLIEAARDYPVYEIRHAKAEARIAAHGAHVMNWKPASATHEVVYLSPDAILREGKAIRGGIPICWPWFNAHPSDPKLPSHGYARDRFWELREANEDENGVQLVFTLDLPALNAELRIACGETLDLTLTTRNNGPETIALSGALHSYFSVSNIREVVITGLAESDYLDTVGKRTPRHQNGDVRISEEVDRIYHSVSAVTLHDPTWKRAILIEKSGSPSTVIWNPWIEKAAALGDLPDEAYEDFVCIESAIANESAIALEPGQSHGLSTRISLID</sequence>
<dbReference type="CDD" id="cd09020">
    <property type="entry name" value="D-hex-6-P-epi_like"/>
    <property type="match status" value="1"/>
</dbReference>
<keyword evidence="6" id="KW-1185">Reference proteome</keyword>
<evidence type="ECO:0000256" key="3">
    <source>
        <dbReference type="ARBA" id="ARBA00023235"/>
    </source>
</evidence>
<keyword evidence="3 4" id="KW-0413">Isomerase</keyword>
<dbReference type="SUPFAM" id="SSF74650">
    <property type="entry name" value="Galactose mutarotase-like"/>
    <property type="match status" value="1"/>
</dbReference>
<comment type="similarity">
    <text evidence="2 4">Belongs to the glucose-6-phosphate 1-epimerase family.</text>
</comment>
<dbReference type="PIRSF" id="PIRSF016020">
    <property type="entry name" value="PHexose_mutarotase"/>
    <property type="match status" value="1"/>
</dbReference>
<dbReference type="PANTHER" id="PTHR11122">
    <property type="entry name" value="APOSPORY-ASSOCIATED PROTEIN C-RELATED"/>
    <property type="match status" value="1"/>
</dbReference>
<dbReference type="GO" id="GO:0016853">
    <property type="term" value="F:isomerase activity"/>
    <property type="evidence" value="ECO:0007669"/>
    <property type="project" value="UniProtKB-KW"/>
</dbReference>
<dbReference type="Proteomes" id="UP001596472">
    <property type="component" value="Unassembled WGS sequence"/>
</dbReference>
<dbReference type="Pfam" id="PF01263">
    <property type="entry name" value="Aldose_epim"/>
    <property type="match status" value="1"/>
</dbReference>
<evidence type="ECO:0000256" key="1">
    <source>
        <dbReference type="ARBA" id="ARBA00001096"/>
    </source>
</evidence>
<evidence type="ECO:0000256" key="2">
    <source>
        <dbReference type="ARBA" id="ARBA00005866"/>
    </source>
</evidence>
<accession>A0ABW2LCF5</accession>
<comment type="catalytic activity">
    <reaction evidence="1">
        <text>alpha-D-glucose 6-phosphate = beta-D-glucose 6-phosphate</text>
        <dbReference type="Rhea" id="RHEA:16249"/>
        <dbReference type="ChEBI" id="CHEBI:58225"/>
        <dbReference type="ChEBI" id="CHEBI:58247"/>
        <dbReference type="EC" id="5.1.3.15"/>
    </reaction>
</comment>
<proteinExistence type="inferred from homology"/>
<protein>
    <recommendedName>
        <fullName evidence="4">Putative glucose-6-phosphate 1-epimerase</fullName>
        <ecNumber evidence="4">5.1.3.15</ecNumber>
    </recommendedName>
</protein>
<dbReference type="EC" id="5.1.3.15" evidence="4"/>
<dbReference type="Gene3D" id="2.70.98.10">
    <property type="match status" value="1"/>
</dbReference>
<organism evidence="5 6">
    <name type="scientific">Haloferula chungangensis</name>
    <dbReference type="NCBI Taxonomy" id="1048331"/>
    <lineage>
        <taxon>Bacteria</taxon>
        <taxon>Pseudomonadati</taxon>
        <taxon>Verrucomicrobiota</taxon>
        <taxon>Verrucomicrobiia</taxon>
        <taxon>Verrucomicrobiales</taxon>
        <taxon>Verrucomicrobiaceae</taxon>
        <taxon>Haloferula</taxon>
    </lineage>
</organism>
<dbReference type="EMBL" id="JBHTBS010000012">
    <property type="protein sequence ID" value="MFC7339034.1"/>
    <property type="molecule type" value="Genomic_DNA"/>
</dbReference>
<dbReference type="RefSeq" id="WP_379715122.1">
    <property type="nucleotide sequence ID" value="NZ_JBHTBS010000012.1"/>
</dbReference>
<evidence type="ECO:0000256" key="4">
    <source>
        <dbReference type="PIRNR" id="PIRNR016020"/>
    </source>
</evidence>
<dbReference type="InterPro" id="IPR014718">
    <property type="entry name" value="GH-type_carb-bd"/>
</dbReference>
<dbReference type="PANTHER" id="PTHR11122:SF13">
    <property type="entry name" value="GLUCOSE-6-PHOSPHATE 1-EPIMERASE"/>
    <property type="match status" value="1"/>
</dbReference>